<dbReference type="PROSITE" id="PS51371">
    <property type="entry name" value="CBS"/>
    <property type="match status" value="1"/>
</dbReference>
<reference evidence="3 4" key="1">
    <citation type="submission" date="2015-06" db="EMBL/GenBank/DDBJ databases">
        <authorList>
            <person name="Hoefler B.C."/>
            <person name="Straight P.D."/>
        </authorList>
    </citation>
    <scope>NUCLEOTIDE SEQUENCE [LARGE SCALE GENOMIC DNA]</scope>
    <source>
        <strain evidence="3 4">NRRL 3427</strain>
    </source>
</reference>
<dbReference type="RefSeq" id="WP_033202303.1">
    <property type="nucleotide sequence ID" value="NZ_LGUP01000002.1"/>
</dbReference>
<dbReference type="InterPro" id="IPR000644">
    <property type="entry name" value="CBS_dom"/>
</dbReference>
<evidence type="ECO:0000313" key="4">
    <source>
        <dbReference type="Proteomes" id="UP000037023"/>
    </source>
</evidence>
<evidence type="ECO:0000313" key="3">
    <source>
        <dbReference type="EMBL" id="KOG36564.1"/>
    </source>
</evidence>
<evidence type="ECO:0000259" key="2">
    <source>
        <dbReference type="PROSITE" id="PS51371"/>
    </source>
</evidence>
<sequence length="88" mass="9746">MNSTYLTDRLPEIRDGEADPHVWADMTVEVALAVMSGAGTRRLVVRDDDGRPTGLVTLSQLTGFRATPAYTDRARLRDLRPANPPFHP</sequence>
<proteinExistence type="predicted"/>
<gene>
    <name evidence="3" type="ORF">ADK34_01115</name>
</gene>
<keyword evidence="1" id="KW-0129">CBS domain</keyword>
<comment type="caution">
    <text evidence="3">The sequence shown here is derived from an EMBL/GenBank/DDBJ whole genome shotgun (WGS) entry which is preliminary data.</text>
</comment>
<name>A0A0L8LEM2_STRVR</name>
<dbReference type="EMBL" id="LGUP01000002">
    <property type="protein sequence ID" value="KOG36564.1"/>
    <property type="molecule type" value="Genomic_DNA"/>
</dbReference>
<dbReference type="OrthoDB" id="3853028at2"/>
<dbReference type="InterPro" id="IPR046342">
    <property type="entry name" value="CBS_dom_sf"/>
</dbReference>
<dbReference type="PATRIC" id="fig|1938.6.peg.235"/>
<dbReference type="Proteomes" id="UP000037023">
    <property type="component" value="Unassembled WGS sequence"/>
</dbReference>
<evidence type="ECO:0000256" key="1">
    <source>
        <dbReference type="PROSITE-ProRule" id="PRU00703"/>
    </source>
</evidence>
<dbReference type="Gene3D" id="3.10.580.10">
    <property type="entry name" value="CBS-domain"/>
    <property type="match status" value="1"/>
</dbReference>
<dbReference type="SUPFAM" id="SSF54631">
    <property type="entry name" value="CBS-domain pair"/>
    <property type="match status" value="1"/>
</dbReference>
<dbReference type="AlphaFoldDB" id="A0A0L8LEM2"/>
<dbReference type="Pfam" id="PF00571">
    <property type="entry name" value="CBS"/>
    <property type="match status" value="1"/>
</dbReference>
<accession>A0A0L8LEM2</accession>
<feature type="domain" description="CBS" evidence="2">
    <location>
        <begin position="13"/>
        <end position="73"/>
    </location>
</feature>
<protein>
    <recommendedName>
        <fullName evidence="2">CBS domain-containing protein</fullName>
    </recommendedName>
</protein>
<organism evidence="3 4">
    <name type="scientific">Streptomyces viridochromogenes</name>
    <dbReference type="NCBI Taxonomy" id="1938"/>
    <lineage>
        <taxon>Bacteria</taxon>
        <taxon>Bacillati</taxon>
        <taxon>Actinomycetota</taxon>
        <taxon>Actinomycetes</taxon>
        <taxon>Kitasatosporales</taxon>
        <taxon>Streptomycetaceae</taxon>
        <taxon>Streptomyces</taxon>
    </lineage>
</organism>